<dbReference type="PANTHER" id="PTHR33797">
    <property type="entry name" value="ORGANIC HYDROPEROXIDE RESISTANCE PROTEIN-LIKE"/>
    <property type="match status" value="1"/>
</dbReference>
<dbReference type="NCBIfam" id="TIGR03561">
    <property type="entry name" value="organ_hyd_perox"/>
    <property type="match status" value="1"/>
</dbReference>
<evidence type="ECO:0000313" key="2">
    <source>
        <dbReference type="EMBL" id="MFC7418525.1"/>
    </source>
</evidence>
<reference evidence="3" key="1">
    <citation type="journal article" date="2019" name="Int. J. Syst. Evol. Microbiol.">
        <title>The Global Catalogue of Microorganisms (GCM) 10K type strain sequencing project: providing services to taxonomists for standard genome sequencing and annotation.</title>
        <authorList>
            <consortium name="The Broad Institute Genomics Platform"/>
            <consortium name="The Broad Institute Genome Sequencing Center for Infectious Disease"/>
            <person name="Wu L."/>
            <person name="Ma J."/>
        </authorList>
    </citation>
    <scope>NUCLEOTIDE SEQUENCE [LARGE SCALE GENOMIC DNA]</scope>
    <source>
        <strain evidence="3">CCUG 62945</strain>
    </source>
</reference>
<dbReference type="Proteomes" id="UP001596473">
    <property type="component" value="Unassembled WGS sequence"/>
</dbReference>
<dbReference type="InterPro" id="IPR015946">
    <property type="entry name" value="KH_dom-like_a/b"/>
</dbReference>
<comment type="similarity">
    <text evidence="1">Belongs to the OsmC/Ohr family.</text>
</comment>
<dbReference type="RefSeq" id="WP_046350721.1">
    <property type="nucleotide sequence ID" value="NZ_JBHTBQ010000002.1"/>
</dbReference>
<dbReference type="InterPro" id="IPR036102">
    <property type="entry name" value="OsmC/Ohrsf"/>
</dbReference>
<gene>
    <name evidence="2" type="ORF">ACFQNF_01350</name>
</gene>
<evidence type="ECO:0000256" key="1">
    <source>
        <dbReference type="ARBA" id="ARBA00007378"/>
    </source>
</evidence>
<dbReference type="Pfam" id="PF02566">
    <property type="entry name" value="OsmC"/>
    <property type="match status" value="1"/>
</dbReference>
<dbReference type="InterPro" id="IPR003718">
    <property type="entry name" value="OsmC/Ohr_fam"/>
</dbReference>
<keyword evidence="3" id="KW-1185">Reference proteome</keyword>
<dbReference type="InterPro" id="IPR019953">
    <property type="entry name" value="OHR"/>
</dbReference>
<dbReference type="PANTHER" id="PTHR33797:SF2">
    <property type="entry name" value="ORGANIC HYDROPEROXIDE RESISTANCE PROTEIN-LIKE"/>
    <property type="match status" value="1"/>
</dbReference>
<accession>A0ABW2QSM3</accession>
<comment type="caution">
    <text evidence="2">The sequence shown here is derived from an EMBL/GenBank/DDBJ whole genome shotgun (WGS) entry which is preliminary data.</text>
</comment>
<dbReference type="EMBL" id="JBHTBQ010000002">
    <property type="protein sequence ID" value="MFC7418525.1"/>
    <property type="molecule type" value="Genomic_DNA"/>
</dbReference>
<sequence length="139" mass="14079">MQILYTANATANGGRDGRAASDDQKLNVQLSTPKELGGAGGEGTNPEQLFAAGYSACFIGAMKFVAAAGKIALPASTSVNGLVGIGPNGQGGFGLQVALNVSIPGMERSAAQELVNKAHEVCPYSNATRGNIEVTLTLL</sequence>
<dbReference type="Gene3D" id="3.30.300.20">
    <property type="match status" value="1"/>
</dbReference>
<dbReference type="Gene3D" id="2.20.25.10">
    <property type="match status" value="1"/>
</dbReference>
<dbReference type="SUPFAM" id="SSF82784">
    <property type="entry name" value="OsmC-like"/>
    <property type="match status" value="1"/>
</dbReference>
<name>A0ABW2QSM3_9NEIS</name>
<evidence type="ECO:0000313" key="3">
    <source>
        <dbReference type="Proteomes" id="UP001596473"/>
    </source>
</evidence>
<proteinExistence type="inferred from homology"/>
<protein>
    <submittedName>
        <fullName evidence="2">Organic hydroperoxide resistance protein</fullName>
    </submittedName>
</protein>
<organism evidence="2 3">
    <name type="scientific">Iodobacter arcticus</name>
    <dbReference type="NCBI Taxonomy" id="590593"/>
    <lineage>
        <taxon>Bacteria</taxon>
        <taxon>Pseudomonadati</taxon>
        <taxon>Pseudomonadota</taxon>
        <taxon>Betaproteobacteria</taxon>
        <taxon>Neisseriales</taxon>
        <taxon>Chitinibacteraceae</taxon>
        <taxon>Iodobacter</taxon>
    </lineage>
</organism>